<dbReference type="Pfam" id="PF06983">
    <property type="entry name" value="3-dmu-9_3-mt"/>
    <property type="match status" value="1"/>
</dbReference>
<organism evidence="2 3">
    <name type="scientific">Sphingobacterium faecale</name>
    <dbReference type="NCBI Taxonomy" id="2803775"/>
    <lineage>
        <taxon>Bacteria</taxon>
        <taxon>Pseudomonadati</taxon>
        <taxon>Bacteroidota</taxon>
        <taxon>Sphingobacteriia</taxon>
        <taxon>Sphingobacteriales</taxon>
        <taxon>Sphingobacteriaceae</taxon>
        <taxon>Sphingobacterium</taxon>
    </lineage>
</organism>
<dbReference type="PANTHER" id="PTHR33990:SF1">
    <property type="entry name" value="PROTEIN YJDN"/>
    <property type="match status" value="1"/>
</dbReference>
<dbReference type="PANTHER" id="PTHR33990">
    <property type="entry name" value="PROTEIN YJDN-RELATED"/>
    <property type="match status" value="1"/>
</dbReference>
<feature type="domain" description="PhnB-like" evidence="1">
    <location>
        <begin position="3"/>
        <end position="138"/>
    </location>
</feature>
<evidence type="ECO:0000313" key="3">
    <source>
        <dbReference type="Proteomes" id="UP000625283"/>
    </source>
</evidence>
<sequence>MAKIHAYLNFNGNCEDAFAFYKTVFHTDLIGTYRFGDMPADPNYPLNDGDKRKIMHTALMINADSMLMGSDCIENFGHKATPGTNTYIMLDVESAEEAQKLYDALVVNAQNIEMPLGEQFFAELYASFTDQFGIAWMIHYEGKNQMMNQQ</sequence>
<evidence type="ECO:0000259" key="1">
    <source>
        <dbReference type="Pfam" id="PF06983"/>
    </source>
</evidence>
<dbReference type="Gene3D" id="3.10.180.10">
    <property type="entry name" value="2,3-Dihydroxybiphenyl 1,2-Dioxygenase, domain 1"/>
    <property type="match status" value="1"/>
</dbReference>
<proteinExistence type="predicted"/>
<dbReference type="EMBL" id="JAERTY010000008">
    <property type="protein sequence ID" value="MBL1410133.1"/>
    <property type="molecule type" value="Genomic_DNA"/>
</dbReference>
<dbReference type="InterPro" id="IPR028973">
    <property type="entry name" value="PhnB-like"/>
</dbReference>
<dbReference type="RefSeq" id="WP_021069908.1">
    <property type="nucleotide sequence ID" value="NZ_JAERTY010000008.1"/>
</dbReference>
<evidence type="ECO:0000313" key="2">
    <source>
        <dbReference type="EMBL" id="MBL1410133.1"/>
    </source>
</evidence>
<dbReference type="InterPro" id="IPR029068">
    <property type="entry name" value="Glyas_Bleomycin-R_OHBP_Dase"/>
</dbReference>
<comment type="caution">
    <text evidence="2">The sequence shown here is derived from an EMBL/GenBank/DDBJ whole genome shotgun (WGS) entry which is preliminary data.</text>
</comment>
<gene>
    <name evidence="2" type="ORF">JKG61_15370</name>
</gene>
<dbReference type="CDD" id="cd06588">
    <property type="entry name" value="PhnB_like"/>
    <property type="match status" value="1"/>
</dbReference>
<accession>A0ABS1R650</accession>
<dbReference type="Proteomes" id="UP000625283">
    <property type="component" value="Unassembled WGS sequence"/>
</dbReference>
<name>A0ABS1R650_9SPHI</name>
<keyword evidence="3" id="KW-1185">Reference proteome</keyword>
<reference evidence="2 3" key="1">
    <citation type="submission" date="2021-01" db="EMBL/GenBank/DDBJ databases">
        <title>C459-1 draft genome sequence.</title>
        <authorList>
            <person name="Zhang X.-F."/>
        </authorList>
    </citation>
    <scope>NUCLEOTIDE SEQUENCE [LARGE SCALE GENOMIC DNA]</scope>
    <source>
        <strain evidence="3">C459-1</strain>
    </source>
</reference>
<dbReference type="SUPFAM" id="SSF54593">
    <property type="entry name" value="Glyoxalase/Bleomycin resistance protein/Dihydroxybiphenyl dioxygenase"/>
    <property type="match status" value="1"/>
</dbReference>
<protein>
    <submittedName>
        <fullName evidence="2">VOC family protein</fullName>
    </submittedName>
</protein>